<evidence type="ECO:0000313" key="4">
    <source>
        <dbReference type="EMBL" id="KAK6143031.1"/>
    </source>
</evidence>
<evidence type="ECO:0000313" key="5">
    <source>
        <dbReference type="Proteomes" id="UP001318860"/>
    </source>
</evidence>
<name>A0ABR0W5V7_REHGL</name>
<dbReference type="Proteomes" id="UP001318860">
    <property type="component" value="Unassembled WGS sequence"/>
</dbReference>
<dbReference type="PANTHER" id="PTHR12299">
    <property type="entry name" value="HYALURONIC ACID-BINDING PROTEIN 4"/>
    <property type="match status" value="1"/>
</dbReference>
<feature type="compositionally biased region" description="Gly residues" evidence="2">
    <location>
        <begin position="89"/>
        <end position="99"/>
    </location>
</feature>
<feature type="compositionally biased region" description="Basic and acidic residues" evidence="2">
    <location>
        <begin position="71"/>
        <end position="87"/>
    </location>
</feature>
<feature type="region of interest" description="Disordered" evidence="2">
    <location>
        <begin position="28"/>
        <end position="140"/>
    </location>
</feature>
<dbReference type="SMART" id="SM01233">
    <property type="entry name" value="HABP4_PAI-RBP1"/>
    <property type="match status" value="1"/>
</dbReference>
<dbReference type="Gene3D" id="6.10.140.1040">
    <property type="match status" value="1"/>
</dbReference>
<dbReference type="EMBL" id="JABTTQ020000013">
    <property type="protein sequence ID" value="KAK6143031.1"/>
    <property type="molecule type" value="Genomic_DNA"/>
</dbReference>
<sequence>MSLLPQFSVSSDLNVSFLDGSRLRRITEISQGAPDEADAGKPFERRGGYGGPRGPSRGGRRGGFSNGEMGEGDRERDRPRRPFERRSGTGQGVAEGGLSEGDKALNTEKPSAEEDAAADGDKEAAKNEVEEKEPEDKEMTLEEYEKVLEEKRKALQALKTETRKVDAKEFESMQPLSNKKTNEDIFIKLSVSINEFLKPAEGERFFNPGGRGRGRGRGSRRRLWWRLWRRK</sequence>
<feature type="compositionally biased region" description="Basic and acidic residues" evidence="2">
    <location>
        <begin position="100"/>
        <end position="112"/>
    </location>
</feature>
<reference evidence="4 5" key="1">
    <citation type="journal article" date="2021" name="Comput. Struct. Biotechnol. J.">
        <title>De novo genome assembly of the potent medicinal plant Rehmannia glutinosa using nanopore technology.</title>
        <authorList>
            <person name="Ma L."/>
            <person name="Dong C."/>
            <person name="Song C."/>
            <person name="Wang X."/>
            <person name="Zheng X."/>
            <person name="Niu Y."/>
            <person name="Chen S."/>
            <person name="Feng W."/>
        </authorList>
    </citation>
    <scope>NUCLEOTIDE SEQUENCE [LARGE SCALE GENOMIC DNA]</scope>
    <source>
        <strain evidence="4">DH-2019</strain>
    </source>
</reference>
<organism evidence="4 5">
    <name type="scientific">Rehmannia glutinosa</name>
    <name type="common">Chinese foxglove</name>
    <dbReference type="NCBI Taxonomy" id="99300"/>
    <lineage>
        <taxon>Eukaryota</taxon>
        <taxon>Viridiplantae</taxon>
        <taxon>Streptophyta</taxon>
        <taxon>Embryophyta</taxon>
        <taxon>Tracheophyta</taxon>
        <taxon>Spermatophyta</taxon>
        <taxon>Magnoliopsida</taxon>
        <taxon>eudicotyledons</taxon>
        <taxon>Gunneridae</taxon>
        <taxon>Pentapetalae</taxon>
        <taxon>asterids</taxon>
        <taxon>lamiids</taxon>
        <taxon>Lamiales</taxon>
        <taxon>Orobanchaceae</taxon>
        <taxon>Rehmannieae</taxon>
        <taxon>Rehmannia</taxon>
    </lineage>
</organism>
<proteinExistence type="predicted"/>
<dbReference type="PANTHER" id="PTHR12299:SF78">
    <property type="entry name" value="RGG REPEATS NUCLEAR RNA BINDING PROTEIN C"/>
    <property type="match status" value="1"/>
</dbReference>
<comment type="caution">
    <text evidence="4">The sequence shown here is derived from an EMBL/GenBank/DDBJ whole genome shotgun (WGS) entry which is preliminary data.</text>
</comment>
<evidence type="ECO:0000256" key="2">
    <source>
        <dbReference type="SAM" id="MobiDB-lite"/>
    </source>
</evidence>
<feature type="compositionally biased region" description="Basic and acidic residues" evidence="2">
    <location>
        <begin position="38"/>
        <end position="47"/>
    </location>
</feature>
<feature type="compositionally biased region" description="Gly residues" evidence="2">
    <location>
        <begin position="48"/>
        <end position="65"/>
    </location>
</feature>
<feature type="domain" description="Hyaluronan/mRNA-binding protein" evidence="3">
    <location>
        <begin position="79"/>
        <end position="166"/>
    </location>
</feature>
<dbReference type="InterPro" id="IPR039764">
    <property type="entry name" value="HABP4/SERBP1-like"/>
</dbReference>
<keyword evidence="1" id="KW-0175">Coiled coil</keyword>
<dbReference type="Pfam" id="PF04774">
    <property type="entry name" value="HABP4_PAI-RBP1"/>
    <property type="match status" value="1"/>
</dbReference>
<protein>
    <recommendedName>
        <fullName evidence="3">Hyaluronan/mRNA-binding protein domain-containing protein</fullName>
    </recommendedName>
</protein>
<feature type="coiled-coil region" evidence="1">
    <location>
        <begin position="141"/>
        <end position="168"/>
    </location>
</feature>
<accession>A0ABR0W5V7</accession>
<feature type="compositionally biased region" description="Basic and acidic residues" evidence="2">
    <location>
        <begin position="119"/>
        <end position="140"/>
    </location>
</feature>
<gene>
    <name evidence="4" type="ORF">DH2020_023379</name>
</gene>
<dbReference type="InterPro" id="IPR006861">
    <property type="entry name" value="HABP4_PAIRBP1-bd"/>
</dbReference>
<keyword evidence="5" id="KW-1185">Reference proteome</keyword>
<evidence type="ECO:0000256" key="1">
    <source>
        <dbReference type="SAM" id="Coils"/>
    </source>
</evidence>
<evidence type="ECO:0000259" key="3">
    <source>
        <dbReference type="SMART" id="SM01233"/>
    </source>
</evidence>